<name>A0A5J4TBA0_9EUKA</name>
<keyword evidence="1" id="KW-0175">Coiled coil</keyword>
<feature type="non-terminal residue" evidence="2">
    <location>
        <position position="219"/>
    </location>
</feature>
<proteinExistence type="predicted"/>
<organism evidence="2 3">
    <name type="scientific">Streblomastix strix</name>
    <dbReference type="NCBI Taxonomy" id="222440"/>
    <lineage>
        <taxon>Eukaryota</taxon>
        <taxon>Metamonada</taxon>
        <taxon>Preaxostyla</taxon>
        <taxon>Oxymonadida</taxon>
        <taxon>Streblomastigidae</taxon>
        <taxon>Streblomastix</taxon>
    </lineage>
</organism>
<reference evidence="2 3" key="1">
    <citation type="submission" date="2019-03" db="EMBL/GenBank/DDBJ databases">
        <title>Single cell metagenomics reveals metabolic interactions within the superorganism composed of flagellate Streblomastix strix and complex community of Bacteroidetes bacteria on its surface.</title>
        <authorList>
            <person name="Treitli S.C."/>
            <person name="Kolisko M."/>
            <person name="Husnik F."/>
            <person name="Keeling P."/>
            <person name="Hampl V."/>
        </authorList>
    </citation>
    <scope>NUCLEOTIDE SEQUENCE [LARGE SCALE GENOMIC DNA]</scope>
    <source>
        <strain evidence="2">ST1C</strain>
    </source>
</reference>
<evidence type="ECO:0000313" key="2">
    <source>
        <dbReference type="EMBL" id="KAA6355419.1"/>
    </source>
</evidence>
<sequence length="219" mass="25135">RDADKEQQLQREIGDAHVKILGLQEQAAKVVGSEQRAQRLEDELQAEMQKNSQLEKEVNLLKVEIMRMDELENEKRTAQQQLETAGRQISHLSQDNATLRNDSMKLSEAVRRTNMAETEMNKLRTELASQQHQIMYLQNSLTNAHANQTKRTFTPTSIQFQYHPSTSSPLCSIPIHYCTSSVSSSSTPYQYSSDPEQLITNRNIQQLFLKQSSLSKKER</sequence>
<evidence type="ECO:0000256" key="1">
    <source>
        <dbReference type="SAM" id="Coils"/>
    </source>
</evidence>
<accession>A0A5J4TBA0</accession>
<comment type="caution">
    <text evidence="2">The sequence shown here is derived from an EMBL/GenBank/DDBJ whole genome shotgun (WGS) entry which is preliminary data.</text>
</comment>
<evidence type="ECO:0000313" key="3">
    <source>
        <dbReference type="Proteomes" id="UP000324800"/>
    </source>
</evidence>
<dbReference type="AlphaFoldDB" id="A0A5J4TBA0"/>
<feature type="coiled-coil region" evidence="1">
    <location>
        <begin position="23"/>
        <end position="133"/>
    </location>
</feature>
<dbReference type="EMBL" id="SNRW01034647">
    <property type="protein sequence ID" value="KAA6355419.1"/>
    <property type="molecule type" value="Genomic_DNA"/>
</dbReference>
<feature type="non-terminal residue" evidence="2">
    <location>
        <position position="1"/>
    </location>
</feature>
<dbReference type="Proteomes" id="UP000324800">
    <property type="component" value="Unassembled WGS sequence"/>
</dbReference>
<protein>
    <submittedName>
        <fullName evidence="2">Uncharacterized protein</fullName>
    </submittedName>
</protein>
<gene>
    <name evidence="2" type="ORF">EZS28_049054</name>
</gene>